<feature type="chain" id="PRO_5046164088" evidence="1">
    <location>
        <begin position="44"/>
        <end position="161"/>
    </location>
</feature>
<proteinExistence type="predicted"/>
<gene>
    <name evidence="2" type="ORF">ACFPPA_11370</name>
</gene>
<comment type="caution">
    <text evidence="2">The sequence shown here is derived from an EMBL/GenBank/DDBJ whole genome shotgun (WGS) entry which is preliminary data.</text>
</comment>
<dbReference type="Pfam" id="PF17263">
    <property type="entry name" value="DUF5329"/>
    <property type="match status" value="1"/>
</dbReference>
<protein>
    <submittedName>
        <fullName evidence="2">DUF5329 family protein</fullName>
    </submittedName>
</protein>
<evidence type="ECO:0000313" key="2">
    <source>
        <dbReference type="EMBL" id="MFC5526332.1"/>
    </source>
</evidence>
<dbReference type="RefSeq" id="WP_377319909.1">
    <property type="nucleotide sequence ID" value="NZ_JBHSNF010000002.1"/>
</dbReference>
<evidence type="ECO:0000313" key="3">
    <source>
        <dbReference type="Proteomes" id="UP001596114"/>
    </source>
</evidence>
<dbReference type="Proteomes" id="UP001596114">
    <property type="component" value="Unassembled WGS sequence"/>
</dbReference>
<sequence length="161" mass="17443">MRPVSNHATRDTPADSPACCVRLPQRLAAAMLCAMLLLTPAFGQPPLAAPQQAEQQQALEQQKIDYLIASVAALKDASFIRNGKAYDAPKAADHMRLKLRFAGSRVKSAEDFIVYCGTGSSVSGIKYTIRFADGHTVDSATYLRHKLSTYSHPTGPLLQTP</sequence>
<dbReference type="EMBL" id="JBHSNF010000002">
    <property type="protein sequence ID" value="MFC5526332.1"/>
    <property type="molecule type" value="Genomic_DNA"/>
</dbReference>
<name>A0ABW0QS20_9GAMM</name>
<accession>A0ABW0QS20</accession>
<feature type="signal peptide" evidence="1">
    <location>
        <begin position="1"/>
        <end position="43"/>
    </location>
</feature>
<evidence type="ECO:0000256" key="1">
    <source>
        <dbReference type="SAM" id="SignalP"/>
    </source>
</evidence>
<reference evidence="3" key="1">
    <citation type="journal article" date="2019" name="Int. J. Syst. Evol. Microbiol.">
        <title>The Global Catalogue of Microorganisms (GCM) 10K type strain sequencing project: providing services to taxonomists for standard genome sequencing and annotation.</title>
        <authorList>
            <consortium name="The Broad Institute Genomics Platform"/>
            <consortium name="The Broad Institute Genome Sequencing Center for Infectious Disease"/>
            <person name="Wu L."/>
            <person name="Ma J."/>
        </authorList>
    </citation>
    <scope>NUCLEOTIDE SEQUENCE [LARGE SCALE GENOMIC DNA]</scope>
    <source>
        <strain evidence="3">CGMCC 1.16619</strain>
    </source>
</reference>
<dbReference type="InterPro" id="IPR035242">
    <property type="entry name" value="DUF5329"/>
</dbReference>
<organism evidence="2 3">
    <name type="scientific">Rhodanobacter ginsengisoli</name>
    <dbReference type="NCBI Taxonomy" id="418646"/>
    <lineage>
        <taxon>Bacteria</taxon>
        <taxon>Pseudomonadati</taxon>
        <taxon>Pseudomonadota</taxon>
        <taxon>Gammaproteobacteria</taxon>
        <taxon>Lysobacterales</taxon>
        <taxon>Rhodanobacteraceae</taxon>
        <taxon>Rhodanobacter</taxon>
    </lineage>
</organism>
<keyword evidence="1" id="KW-0732">Signal</keyword>
<keyword evidence="3" id="KW-1185">Reference proteome</keyword>